<dbReference type="InterPro" id="IPR002656">
    <property type="entry name" value="Acyl_transf_3_dom"/>
</dbReference>
<evidence type="ECO:0000313" key="5">
    <source>
        <dbReference type="EMBL" id="EUJ21749.1"/>
    </source>
</evidence>
<dbReference type="GO" id="GO:0016747">
    <property type="term" value="F:acyltransferase activity, transferring groups other than amino-acyl groups"/>
    <property type="evidence" value="ECO:0007669"/>
    <property type="project" value="InterPro"/>
</dbReference>
<dbReference type="InterPro" id="IPR052734">
    <property type="entry name" value="Nod_factor_acetyltransferase"/>
</dbReference>
<feature type="transmembrane region" description="Helical" evidence="3">
    <location>
        <begin position="193"/>
        <end position="214"/>
    </location>
</feature>
<dbReference type="STRING" id="1265819.PGRAN_14178"/>
<keyword evidence="5" id="KW-0808">Transferase</keyword>
<comment type="similarity">
    <text evidence="2">Belongs to the acyltransferase 3 family.</text>
</comment>
<dbReference type="OrthoDB" id="6623990at2"/>
<dbReference type="Proteomes" id="UP000019253">
    <property type="component" value="Unassembled WGS sequence"/>
</dbReference>
<feature type="transmembrane region" description="Helical" evidence="3">
    <location>
        <begin position="5"/>
        <end position="25"/>
    </location>
</feature>
<evidence type="ECO:0000259" key="4">
    <source>
        <dbReference type="Pfam" id="PF01757"/>
    </source>
</evidence>
<dbReference type="Pfam" id="PF01757">
    <property type="entry name" value="Acyl_transf_3"/>
    <property type="match status" value="1"/>
</dbReference>
<dbReference type="PANTHER" id="PTHR37312:SF1">
    <property type="entry name" value="MEMBRANE-BOUND ACYLTRANSFERASE YKRP-RELATED"/>
    <property type="match status" value="1"/>
</dbReference>
<comment type="caution">
    <text evidence="5">The sequence shown here is derived from an EMBL/GenBank/DDBJ whole genome shotgun (WGS) entry which is preliminary data.</text>
</comment>
<feature type="transmembrane region" description="Helical" evidence="3">
    <location>
        <begin position="265"/>
        <end position="282"/>
    </location>
</feature>
<evidence type="ECO:0000313" key="6">
    <source>
        <dbReference type="Proteomes" id="UP000019253"/>
    </source>
</evidence>
<accession>W7B3A4</accession>
<dbReference type="PATRIC" id="fig|1265819.5.peg.2834"/>
<feature type="transmembrane region" description="Helical" evidence="3">
    <location>
        <begin position="69"/>
        <end position="91"/>
    </location>
</feature>
<proteinExistence type="inferred from homology"/>
<keyword evidence="6" id="KW-1185">Reference proteome</keyword>
<dbReference type="EMBL" id="AODD01000026">
    <property type="protein sequence ID" value="EUJ21749.1"/>
    <property type="molecule type" value="Genomic_DNA"/>
</dbReference>
<feature type="transmembrane region" description="Helical" evidence="3">
    <location>
        <begin position="226"/>
        <end position="245"/>
    </location>
</feature>
<feature type="transmembrane region" description="Helical" evidence="3">
    <location>
        <begin position="111"/>
        <end position="133"/>
    </location>
</feature>
<name>W7B3A4_9LIST</name>
<feature type="transmembrane region" description="Helical" evidence="3">
    <location>
        <begin position="140"/>
        <end position="157"/>
    </location>
</feature>
<reference evidence="5 6" key="1">
    <citation type="journal article" date="2014" name="Int. J. Syst. Evol. Microbiol.">
        <title>Listeria floridensis sp. nov., Listeria aquatica sp. nov., Listeria cornellensis sp. nov., Listeria riparia sp. nov. and Listeria grandensis sp. nov., from agricultural and natural environments.</title>
        <authorList>
            <person name="den Bakker H.C."/>
            <person name="Warchocki S."/>
            <person name="Wright E.M."/>
            <person name="Allred A.F."/>
            <person name="Ahlstrom C."/>
            <person name="Manuel C.S."/>
            <person name="Stasiewicz M.J."/>
            <person name="Burrell A."/>
            <person name="Roof S."/>
            <person name="Strawn L."/>
            <person name="Fortes E.D."/>
            <person name="Nightingale K.K."/>
            <person name="Kephart D."/>
            <person name="Wiedmann M."/>
        </authorList>
    </citation>
    <scope>NUCLEOTIDE SEQUENCE [LARGE SCALE GENOMIC DNA]</scope>
    <source>
        <strain evidence="6">FSL F6-971</strain>
    </source>
</reference>
<comment type="subcellular location">
    <subcellularLocation>
        <location evidence="1">Membrane</location>
    </subcellularLocation>
</comment>
<keyword evidence="3" id="KW-0472">Membrane</keyword>
<dbReference type="PANTHER" id="PTHR37312">
    <property type="entry name" value="MEMBRANE-BOUND ACYLTRANSFERASE YKRP-RELATED"/>
    <property type="match status" value="1"/>
</dbReference>
<sequence>MKRLAWIDTAKGIGIFLVVWGHFYASDTLKIMIYGFHMPLFLFLSGYLYKVKEIHFLPWLRKKSKQLLLPFFLFQALTLLVVNGLSLVASGELYESPITLLTQFFYLDGDVGFNSPLWFLVVLFNVELIFYLFNRFIKKGQWLFMLGMAVLSLVINTNEGTRIIFGLHIVPLSCLFFYLGFKCKEWDVANRKLWDRWWFIICGLMGYLFIVFHVNNGQIIGFRSNNLGMFFIFVVGALIGIFIFCSMCKKIGKSDLWGRFGRHSLFILGTHYFFLILYAHLIKMMTGELAQLSYPIWATLCLTIFAFVFYTIFFKGIRKLGMAQYFFIK</sequence>
<organism evidence="5 6">
    <name type="scientific">Listeria grandensis FSL F6-0971</name>
    <dbReference type="NCBI Taxonomy" id="1265819"/>
    <lineage>
        <taxon>Bacteria</taxon>
        <taxon>Bacillati</taxon>
        <taxon>Bacillota</taxon>
        <taxon>Bacilli</taxon>
        <taxon>Bacillales</taxon>
        <taxon>Listeriaceae</taxon>
        <taxon>Listeria</taxon>
    </lineage>
</organism>
<feature type="domain" description="Acyltransferase 3" evidence="4">
    <location>
        <begin position="5"/>
        <end position="311"/>
    </location>
</feature>
<gene>
    <name evidence="5" type="ORF">PGRAN_14178</name>
</gene>
<evidence type="ECO:0000256" key="1">
    <source>
        <dbReference type="ARBA" id="ARBA00004370"/>
    </source>
</evidence>
<feature type="transmembrane region" description="Helical" evidence="3">
    <location>
        <begin position="163"/>
        <end position="181"/>
    </location>
</feature>
<feature type="transmembrane region" description="Helical" evidence="3">
    <location>
        <begin position="31"/>
        <end position="49"/>
    </location>
</feature>
<protein>
    <submittedName>
        <fullName evidence="5">Acetyltransferase, fucose-4-O-acetylase</fullName>
    </submittedName>
</protein>
<keyword evidence="3" id="KW-1133">Transmembrane helix</keyword>
<evidence type="ECO:0000256" key="2">
    <source>
        <dbReference type="ARBA" id="ARBA00007400"/>
    </source>
</evidence>
<keyword evidence="3" id="KW-0812">Transmembrane</keyword>
<evidence type="ECO:0000256" key="3">
    <source>
        <dbReference type="SAM" id="Phobius"/>
    </source>
</evidence>
<dbReference type="AlphaFoldDB" id="W7B3A4"/>
<feature type="transmembrane region" description="Helical" evidence="3">
    <location>
        <begin position="294"/>
        <end position="314"/>
    </location>
</feature>